<dbReference type="InterPro" id="IPR041542">
    <property type="entry name" value="GH43_C2"/>
</dbReference>
<organism evidence="8 9">
    <name type="scientific">Pelagirhabdus alkalitolerans</name>
    <dbReference type="NCBI Taxonomy" id="1612202"/>
    <lineage>
        <taxon>Bacteria</taxon>
        <taxon>Bacillati</taxon>
        <taxon>Bacillota</taxon>
        <taxon>Bacilli</taxon>
        <taxon>Bacillales</taxon>
        <taxon>Bacillaceae</taxon>
        <taxon>Pelagirhabdus</taxon>
    </lineage>
</organism>
<evidence type="ECO:0000256" key="1">
    <source>
        <dbReference type="ARBA" id="ARBA00009865"/>
    </source>
</evidence>
<feature type="site" description="Important for catalytic activity, responsible for pKa modulation of the active site Glu and correct orientation of both the proton donor and substrate" evidence="5">
    <location>
        <position position="127"/>
    </location>
</feature>
<dbReference type="InterPro" id="IPR023296">
    <property type="entry name" value="Glyco_hydro_beta-prop_sf"/>
</dbReference>
<dbReference type="InterPro" id="IPR013320">
    <property type="entry name" value="ConA-like_dom_sf"/>
</dbReference>
<evidence type="ECO:0000256" key="2">
    <source>
        <dbReference type="ARBA" id="ARBA00022801"/>
    </source>
</evidence>
<dbReference type="CDD" id="cd18617">
    <property type="entry name" value="GH43_XynB-like"/>
    <property type="match status" value="1"/>
</dbReference>
<feature type="active site" description="Proton acceptor" evidence="4">
    <location>
        <position position="23"/>
    </location>
</feature>
<comment type="similarity">
    <text evidence="1 6">Belongs to the glycosyl hydrolase 43 family.</text>
</comment>
<evidence type="ECO:0000256" key="4">
    <source>
        <dbReference type="PIRSR" id="PIRSR606710-1"/>
    </source>
</evidence>
<sequence>MVKIKELTVLKFNNPILSGFYPDPSIERVGDDYYLVLSSFEYYPGVPIFHSKDLVNWDQIGYVLTDQFNLESRKGSKGIFAPTLRYHDGVFYMITTDTDGIGNFYVTATDPRGPWSEPITIPYGNIDPSLTFIGDTTYVTIQNGEGYGSHIIQYEIDKETGEALTEPVKIFSGDGGQWTEGPHLYKIDSTYYLMCACGGTGEDHREIIARSENPYGPFELYEQPILTHREIREHPIQTIGHADLVDDPDGNWWMVFLGTRPANGKYTLMGRETFLAPVEFTEDGWPYVDNNDGTVQEVMETPQLKVEQKKNSEFFTDFTEHELDVTWTYLRKKRDAYFVFPSRNGWLRLDGRADKLTDEQAHPTILLQRQPSHHFKAETRVYLKGEFEDCEAGLVVWLNEYAHQTIGEKFVDEKRIITVTEVAQHKRIVKEIEVDTDIIDLKVECDGSYYTYSIQPEEGEAQEVAKLSVASLSTEHNGGFGGVFTGVMVGLYATGNGKKAQEKAYFDWFKLTDQSR</sequence>
<keyword evidence="2 6" id="KW-0378">Hydrolase</keyword>
<dbReference type="InterPro" id="IPR051795">
    <property type="entry name" value="Glycosyl_Hydrlase_43"/>
</dbReference>
<dbReference type="InterPro" id="IPR006710">
    <property type="entry name" value="Glyco_hydro_43"/>
</dbReference>
<evidence type="ECO:0000313" key="9">
    <source>
        <dbReference type="Proteomes" id="UP000242949"/>
    </source>
</evidence>
<dbReference type="Proteomes" id="UP000242949">
    <property type="component" value="Unassembled WGS sequence"/>
</dbReference>
<dbReference type="EMBL" id="FMYI01000006">
    <property type="protein sequence ID" value="SDC29601.1"/>
    <property type="molecule type" value="Genomic_DNA"/>
</dbReference>
<dbReference type="PANTHER" id="PTHR42812">
    <property type="entry name" value="BETA-XYLOSIDASE"/>
    <property type="match status" value="1"/>
</dbReference>
<dbReference type="GO" id="GO:0005975">
    <property type="term" value="P:carbohydrate metabolic process"/>
    <property type="evidence" value="ECO:0007669"/>
    <property type="project" value="InterPro"/>
</dbReference>
<feature type="domain" description="Beta-xylosidase C-terminal Concanavalin A-like" evidence="7">
    <location>
        <begin position="317"/>
        <end position="511"/>
    </location>
</feature>
<accession>A0A1G6KFJ8</accession>
<dbReference type="Gene3D" id="2.60.120.200">
    <property type="match status" value="1"/>
</dbReference>
<keyword evidence="9" id="KW-1185">Reference proteome</keyword>
<gene>
    <name evidence="8" type="ORF">SAMN05421734_10671</name>
</gene>
<dbReference type="STRING" id="1612202.SAMN05421734_10671"/>
<feature type="active site" description="Proton donor" evidence="4">
    <location>
        <position position="180"/>
    </location>
</feature>
<dbReference type="SUPFAM" id="SSF75005">
    <property type="entry name" value="Arabinanase/levansucrase/invertase"/>
    <property type="match status" value="1"/>
</dbReference>
<dbReference type="Gene3D" id="2.115.10.20">
    <property type="entry name" value="Glycosyl hydrolase domain, family 43"/>
    <property type="match status" value="1"/>
</dbReference>
<protein>
    <submittedName>
        <fullName evidence="8">Alpha-N-arabinofuranosidase</fullName>
    </submittedName>
</protein>
<keyword evidence="3 6" id="KW-0326">Glycosidase</keyword>
<name>A0A1G6KFJ8_9BACI</name>
<dbReference type="GO" id="GO:0004553">
    <property type="term" value="F:hydrolase activity, hydrolyzing O-glycosyl compounds"/>
    <property type="evidence" value="ECO:0007669"/>
    <property type="project" value="InterPro"/>
</dbReference>
<dbReference type="Pfam" id="PF04616">
    <property type="entry name" value="Glyco_hydro_43"/>
    <property type="match status" value="1"/>
</dbReference>
<proteinExistence type="inferred from homology"/>
<dbReference type="PANTHER" id="PTHR42812:SF16">
    <property type="entry name" value="HYDROLASE, PUTATIVE (AFU_ORTHOLOGUE AFUA_7G06110)-RELATED"/>
    <property type="match status" value="1"/>
</dbReference>
<dbReference type="Pfam" id="PF17851">
    <property type="entry name" value="GH43_C2"/>
    <property type="match status" value="1"/>
</dbReference>
<dbReference type="RefSeq" id="WP_176759262.1">
    <property type="nucleotide sequence ID" value="NZ_FMYI01000006.1"/>
</dbReference>
<evidence type="ECO:0000256" key="6">
    <source>
        <dbReference type="RuleBase" id="RU361187"/>
    </source>
</evidence>
<evidence type="ECO:0000256" key="3">
    <source>
        <dbReference type="ARBA" id="ARBA00023295"/>
    </source>
</evidence>
<evidence type="ECO:0000259" key="7">
    <source>
        <dbReference type="Pfam" id="PF17851"/>
    </source>
</evidence>
<dbReference type="AlphaFoldDB" id="A0A1G6KFJ8"/>
<evidence type="ECO:0000256" key="5">
    <source>
        <dbReference type="PIRSR" id="PIRSR606710-2"/>
    </source>
</evidence>
<evidence type="ECO:0000313" key="8">
    <source>
        <dbReference type="EMBL" id="SDC29601.1"/>
    </source>
</evidence>
<dbReference type="SUPFAM" id="SSF49899">
    <property type="entry name" value="Concanavalin A-like lectins/glucanases"/>
    <property type="match status" value="1"/>
</dbReference>
<reference evidence="9" key="1">
    <citation type="submission" date="2016-09" db="EMBL/GenBank/DDBJ databases">
        <authorList>
            <person name="Varghese N."/>
            <person name="Submissions S."/>
        </authorList>
    </citation>
    <scope>NUCLEOTIDE SEQUENCE [LARGE SCALE GENOMIC DNA]</scope>
    <source>
        <strain evidence="9">S5</strain>
    </source>
</reference>